<dbReference type="Proteomes" id="UP001163046">
    <property type="component" value="Unassembled WGS sequence"/>
</dbReference>
<evidence type="ECO:0000256" key="3">
    <source>
        <dbReference type="ARBA" id="ARBA00022840"/>
    </source>
</evidence>
<organism evidence="5 6">
    <name type="scientific">Desmophyllum pertusum</name>
    <dbReference type="NCBI Taxonomy" id="174260"/>
    <lineage>
        <taxon>Eukaryota</taxon>
        <taxon>Metazoa</taxon>
        <taxon>Cnidaria</taxon>
        <taxon>Anthozoa</taxon>
        <taxon>Hexacorallia</taxon>
        <taxon>Scleractinia</taxon>
        <taxon>Caryophylliina</taxon>
        <taxon>Caryophylliidae</taxon>
        <taxon>Desmophyllum</taxon>
    </lineage>
</organism>
<keyword evidence="6" id="KW-1185">Reference proteome</keyword>
<dbReference type="Pfam" id="PF17862">
    <property type="entry name" value="AAA_lid_3"/>
    <property type="match status" value="1"/>
</dbReference>
<proteinExistence type="inferred from homology"/>
<sequence>MDRVHRLEEAVSESQKKDHVNLNILINNCKNTSHCVQLLLPIEEDSLKLSALDELSISLESYLETLYNKKRQLDCGNTTDLGMDSIKSENSQCNRRKIAIQDTIVQKGSIKFCDVVGLSDAKQALKEAIIMPLQFPHLFTGGRQPWRRILLYGPPGTGKTRLAQAVASEIKSIFYSVSSSDLVSSWVGESEKLIKELFQNASNQQVQSVIFIDEIDSICRKRSMREEEYTRRIKTELLKQMEEADHCSSLKHFILLCATNCPWELDTAFLRRFQKRIYIPLPDKEARITLIKMHLATTPASLATEDWCLLGQRTEGFSGSDLSNCTSDAMFEPVRELENTTHWKLTEDLFYVPCPESDDDCINSSMKDLPSEKIQPRSVKLDDFLNILSHNTSTVAEEDLERFEQFTINLGQRG</sequence>
<dbReference type="PANTHER" id="PTHR23074:SF72">
    <property type="entry name" value="VACUOLAR PROTEIN SORTING-ASSOCIATED PROTEIN 4B"/>
    <property type="match status" value="1"/>
</dbReference>
<dbReference type="Gene3D" id="1.10.8.60">
    <property type="match status" value="1"/>
</dbReference>
<dbReference type="GO" id="GO:0016197">
    <property type="term" value="P:endosomal transport"/>
    <property type="evidence" value="ECO:0007669"/>
    <property type="project" value="TreeGrafter"/>
</dbReference>
<dbReference type="PANTHER" id="PTHR23074">
    <property type="entry name" value="AAA DOMAIN-CONTAINING"/>
    <property type="match status" value="1"/>
</dbReference>
<dbReference type="GO" id="GO:0016887">
    <property type="term" value="F:ATP hydrolysis activity"/>
    <property type="evidence" value="ECO:0007669"/>
    <property type="project" value="InterPro"/>
</dbReference>
<dbReference type="GO" id="GO:0007033">
    <property type="term" value="P:vacuole organization"/>
    <property type="evidence" value="ECO:0007669"/>
    <property type="project" value="TreeGrafter"/>
</dbReference>
<keyword evidence="2" id="KW-0547">Nucleotide-binding</keyword>
<comment type="similarity">
    <text evidence="1">Belongs to the AAA ATPase family.</text>
</comment>
<dbReference type="Gene3D" id="3.40.50.300">
    <property type="entry name" value="P-loop containing nucleotide triphosphate hydrolases"/>
    <property type="match status" value="1"/>
</dbReference>
<evidence type="ECO:0000256" key="2">
    <source>
        <dbReference type="ARBA" id="ARBA00022741"/>
    </source>
</evidence>
<dbReference type="SUPFAM" id="SSF52540">
    <property type="entry name" value="P-loop containing nucleoside triphosphate hydrolases"/>
    <property type="match status" value="1"/>
</dbReference>
<dbReference type="InterPro" id="IPR003593">
    <property type="entry name" value="AAA+_ATPase"/>
</dbReference>
<gene>
    <name evidence="5" type="ORF">OS493_001251</name>
</gene>
<dbReference type="FunFam" id="1.10.8.60:FF:000015">
    <property type="entry name" value="vacuolar protein sorting-associated protein 4A"/>
    <property type="match status" value="1"/>
</dbReference>
<protein>
    <recommendedName>
        <fullName evidence="4">AAA+ ATPase domain-containing protein</fullName>
    </recommendedName>
</protein>
<evidence type="ECO:0000256" key="1">
    <source>
        <dbReference type="ARBA" id="ARBA00006914"/>
    </source>
</evidence>
<evidence type="ECO:0000259" key="4">
    <source>
        <dbReference type="SMART" id="SM00382"/>
    </source>
</evidence>
<comment type="caution">
    <text evidence="5">The sequence shown here is derived from an EMBL/GenBank/DDBJ whole genome shotgun (WGS) entry which is preliminary data.</text>
</comment>
<evidence type="ECO:0000313" key="5">
    <source>
        <dbReference type="EMBL" id="KAJ7387901.1"/>
    </source>
</evidence>
<reference evidence="5" key="1">
    <citation type="submission" date="2023-01" db="EMBL/GenBank/DDBJ databases">
        <title>Genome assembly of the deep-sea coral Lophelia pertusa.</title>
        <authorList>
            <person name="Herrera S."/>
            <person name="Cordes E."/>
        </authorList>
    </citation>
    <scope>NUCLEOTIDE SEQUENCE</scope>
    <source>
        <strain evidence="5">USNM1676648</strain>
        <tissue evidence="5">Polyp</tissue>
    </source>
</reference>
<name>A0A9W9ZU55_9CNID</name>
<dbReference type="Pfam" id="PF09336">
    <property type="entry name" value="Vps4_C"/>
    <property type="match status" value="1"/>
</dbReference>
<dbReference type="InterPro" id="IPR027417">
    <property type="entry name" value="P-loop_NTPase"/>
</dbReference>
<dbReference type="InterPro" id="IPR041569">
    <property type="entry name" value="AAA_lid_3"/>
</dbReference>
<dbReference type="InterPro" id="IPR050304">
    <property type="entry name" value="MT-severing_AAA_ATPase"/>
</dbReference>
<keyword evidence="3" id="KW-0067">ATP-binding</keyword>
<dbReference type="EMBL" id="MU825873">
    <property type="protein sequence ID" value="KAJ7387901.1"/>
    <property type="molecule type" value="Genomic_DNA"/>
</dbReference>
<dbReference type="GO" id="GO:0005524">
    <property type="term" value="F:ATP binding"/>
    <property type="evidence" value="ECO:0007669"/>
    <property type="project" value="UniProtKB-KW"/>
</dbReference>
<dbReference type="InterPro" id="IPR003959">
    <property type="entry name" value="ATPase_AAA_core"/>
</dbReference>
<feature type="domain" description="AAA+ ATPase" evidence="4">
    <location>
        <begin position="145"/>
        <end position="283"/>
    </location>
</feature>
<dbReference type="AlphaFoldDB" id="A0A9W9ZU55"/>
<dbReference type="SMART" id="SM00382">
    <property type="entry name" value="AAA"/>
    <property type="match status" value="1"/>
</dbReference>
<accession>A0A9W9ZU55</accession>
<dbReference type="InterPro" id="IPR015415">
    <property type="entry name" value="Spast_Vps4_C"/>
</dbReference>
<dbReference type="Pfam" id="PF00004">
    <property type="entry name" value="AAA"/>
    <property type="match status" value="1"/>
</dbReference>
<dbReference type="FunFam" id="3.40.50.300:FF:001003">
    <property type="entry name" value="Vacuolar protein sorting-associated protein 4"/>
    <property type="match status" value="1"/>
</dbReference>
<dbReference type="OrthoDB" id="5334845at2759"/>
<evidence type="ECO:0000313" key="6">
    <source>
        <dbReference type="Proteomes" id="UP001163046"/>
    </source>
</evidence>